<dbReference type="InterPro" id="IPR013148">
    <property type="entry name" value="Glyco_hydro_32_N"/>
</dbReference>
<dbReference type="Proteomes" id="UP000281498">
    <property type="component" value="Unassembled WGS sequence"/>
</dbReference>
<dbReference type="SUPFAM" id="SSF75005">
    <property type="entry name" value="Arabinanase/levansucrase/invertase"/>
    <property type="match status" value="2"/>
</dbReference>
<evidence type="ECO:0000313" key="7">
    <source>
        <dbReference type="EMBL" id="RKL65268.1"/>
    </source>
</evidence>
<dbReference type="GO" id="GO:0005737">
    <property type="term" value="C:cytoplasm"/>
    <property type="evidence" value="ECO:0007669"/>
    <property type="project" value="TreeGrafter"/>
</dbReference>
<evidence type="ECO:0000259" key="4">
    <source>
        <dbReference type="Pfam" id="PF00251"/>
    </source>
</evidence>
<dbReference type="AlphaFoldDB" id="A0A3A9K244"/>
<name>A0A3A9K244_9BACI</name>
<evidence type="ECO:0000256" key="2">
    <source>
        <dbReference type="ARBA" id="ARBA00022801"/>
    </source>
</evidence>
<evidence type="ECO:0000256" key="3">
    <source>
        <dbReference type="ARBA" id="ARBA00023295"/>
    </source>
</evidence>
<dbReference type="CDD" id="cd18622">
    <property type="entry name" value="GH32_Inu-like"/>
    <property type="match status" value="1"/>
</dbReference>
<dbReference type="PANTHER" id="PTHR42800:SF1">
    <property type="entry name" value="EXOINULINASE INUD (AFU_ORTHOLOGUE AFUA_5G00480)"/>
    <property type="match status" value="1"/>
</dbReference>
<dbReference type="InterPro" id="IPR018053">
    <property type="entry name" value="Glyco_hydro_32_AS"/>
</dbReference>
<dbReference type="PANTHER" id="PTHR42800">
    <property type="entry name" value="EXOINULINASE INUD (AFU_ORTHOLOGUE AFUA_5G00480)"/>
    <property type="match status" value="1"/>
</dbReference>
<dbReference type="Pfam" id="PF00251">
    <property type="entry name" value="Glyco_hydro_32N"/>
    <property type="match status" value="2"/>
</dbReference>
<sequence>MLFKRFIILGFLICLFISLASFPLGPVASDENEDVSIGVDSGYYNEIYRNQFHFSPEANWMNDPNGMVYHDGEYHLFYQYYPYGLTWGPMHWAHAVSEDLVHWEHLPLALAPDEYGDIFSGSAVIDYDNTAGFGDDAMIAIFTHSGKEGQVQSLAYSHDNGRTWDKYEGNPVMPDPPVADWRDPKVFWHDESEHWVMALAADDRIMFYTSPDLKTWEDGSEFGPDGGVQANGAEEEEILTLSPQRGGDFTYKGDITLVEKNGRKGSGGLVFRSNENGDNGYVVDLNAEEDEVRLIKVVEGERTTLETQPWSLDTFETYGLKVKTENDLIQVVLDDESIIEVHDTSFTNGQFGLTAWNSTAEFRNIHFENETNFLTNLSGWQEKSSNWKEMNEGLQADADENTFLMSGQQSENFYYEAEMTLLDKGSSSLVFRADEDANNGYFTRLDAEKNQVRIEKIENGETSVIAEQDYSITSGETYPVRVSAVDHDIHVSINGEIVLKTEDDSYSDGLVGLHTANGSSLFQHVNEYEYISTDVREIENGDFETGDLTGWNPVRGNAFTDDHVTDEEEWWGGMFDQEGTYHLWGYGPEGDNATGEMHSDNFQLDGTGEINLLLGGGHNPDALYVSLMRASDNKELLRQPNTKFEDDETYRRYVWDASEFLGQTLYLKVVDQATGGWGHLNLDDVNVKNTGDLPAEVDQVAREPERYEYQTEGEINDWNSVSGEWVDSTYGNYGGVWECPALFELPIDGDSNETKWVLQVSVQDGAIAGGSGMQYFVGDFDGETFTSDDPPEEVKWADYGSDYYAGVEWSNLEGDNGERYWLAWMSNWQYANDTPTSNWRGSMSLVREMELTDTEDGLQLRQTPVSLDSLREQQHRETLDDEIISGDSDLLSDFSSNSYELIAEFELTDTTATEFGFKARKDNADEYAKIAYHVDEESLFVDRTNSGNFNFGPNVNNLQDAPLKAEDGTIKIHAFVDRSSIEVFGNDGLRSITTQIFPEPGSDGLQLYSEGGDVTLKSLELYPLRSIWGKSPVKTNLSGWNTLNGTWADTKNGKQGRSNDGDAFIMTDDEGENIVYEARIEFPDTDSHPEDPDQDTIGNPMGAGALVFRSDEDANNAYIANLDVRNNVVKLIKREDGTFTDLEVFDDEGSLEIEPNEEYKLKVLTSGERIQVLLDNEIVIDTTDDTFTEGFVGLNVWETTALFDHIRMRDNKGNGPMNRNNNNN</sequence>
<feature type="domain" description="Glycosyl hydrolase family 32 C-terminal" evidence="6">
    <location>
        <begin position="867"/>
        <end position="1022"/>
    </location>
</feature>
<keyword evidence="3" id="KW-0326">Glycosidase</keyword>
<keyword evidence="8" id="KW-1185">Reference proteome</keyword>
<dbReference type="Pfam" id="PF06439">
    <property type="entry name" value="3keto-disac_hyd"/>
    <property type="match status" value="2"/>
</dbReference>
<protein>
    <submittedName>
        <fullName evidence="7">Levanase</fullName>
    </submittedName>
</protein>
<accession>A0A3A9K244</accession>
<dbReference type="InterPro" id="IPR001362">
    <property type="entry name" value="Glyco_hydro_32"/>
</dbReference>
<feature type="domain" description="Glycosyl hydrolase family 32 N-terminal" evidence="4">
    <location>
        <begin position="715"/>
        <end position="864"/>
    </location>
</feature>
<gene>
    <name evidence="7" type="ORF">CR203_21590</name>
</gene>
<dbReference type="InterPro" id="IPR023296">
    <property type="entry name" value="Glyco_hydro_beta-prop_sf"/>
</dbReference>
<evidence type="ECO:0000313" key="8">
    <source>
        <dbReference type="Proteomes" id="UP000281498"/>
    </source>
</evidence>
<dbReference type="Pfam" id="PF08244">
    <property type="entry name" value="Glyco_hydro_32C"/>
    <property type="match status" value="1"/>
</dbReference>
<organism evidence="7 8">
    <name type="scientific">Salipaludibacillus neizhouensis</name>
    <dbReference type="NCBI Taxonomy" id="885475"/>
    <lineage>
        <taxon>Bacteria</taxon>
        <taxon>Bacillati</taxon>
        <taxon>Bacillota</taxon>
        <taxon>Bacilli</taxon>
        <taxon>Bacillales</taxon>
        <taxon>Bacillaceae</taxon>
    </lineage>
</organism>
<dbReference type="Gene3D" id="2.60.120.260">
    <property type="entry name" value="Galactose-binding domain-like"/>
    <property type="match status" value="1"/>
</dbReference>
<dbReference type="Gene3D" id="2.115.10.20">
    <property type="entry name" value="Glycosyl hydrolase domain, family 43"/>
    <property type="match status" value="2"/>
</dbReference>
<dbReference type="SMART" id="SM00640">
    <property type="entry name" value="Glyco_32"/>
    <property type="match status" value="1"/>
</dbReference>
<dbReference type="InterPro" id="IPR013189">
    <property type="entry name" value="Glyco_hydro_32_C"/>
</dbReference>
<dbReference type="EMBL" id="PDOE01000019">
    <property type="protein sequence ID" value="RKL65268.1"/>
    <property type="molecule type" value="Genomic_DNA"/>
</dbReference>
<dbReference type="InterPro" id="IPR013320">
    <property type="entry name" value="ConA-like_dom_sf"/>
</dbReference>
<dbReference type="GO" id="GO:0004575">
    <property type="term" value="F:sucrose alpha-glucosidase activity"/>
    <property type="evidence" value="ECO:0007669"/>
    <property type="project" value="TreeGrafter"/>
</dbReference>
<dbReference type="SUPFAM" id="SSF49899">
    <property type="entry name" value="Concanavalin A-like lectins/glucanases"/>
    <property type="match status" value="1"/>
</dbReference>
<keyword evidence="2" id="KW-0378">Hydrolase</keyword>
<comment type="similarity">
    <text evidence="1">Belongs to the glycosyl hydrolase 32 family.</text>
</comment>
<dbReference type="Gene3D" id="2.60.120.560">
    <property type="entry name" value="Exo-inulinase, domain 1"/>
    <property type="match status" value="3"/>
</dbReference>
<dbReference type="InterPro" id="IPR010496">
    <property type="entry name" value="AL/BT2_dom"/>
</dbReference>
<feature type="domain" description="3-keto-alpha-glucoside-1,2-lyase/3-keto-2-hydroxy-glucal hydratase" evidence="5">
    <location>
        <begin position="1036"/>
        <end position="1209"/>
    </location>
</feature>
<feature type="domain" description="Glycosyl hydrolase family 32 N-terminal" evidence="4">
    <location>
        <begin position="53"/>
        <end position="242"/>
    </location>
</feature>
<reference evidence="7 8" key="1">
    <citation type="submission" date="2017-10" db="EMBL/GenBank/DDBJ databases">
        <title>Bacillus sp. nov., a halophilic bacterium isolated from a Keqin Lake.</title>
        <authorList>
            <person name="Wang H."/>
        </authorList>
    </citation>
    <scope>NUCLEOTIDE SEQUENCE [LARGE SCALE GENOMIC DNA]</scope>
    <source>
        <strain evidence="7 8">KCTC 13187</strain>
    </source>
</reference>
<evidence type="ECO:0000259" key="5">
    <source>
        <dbReference type="Pfam" id="PF06439"/>
    </source>
</evidence>
<evidence type="ECO:0000259" key="6">
    <source>
        <dbReference type="Pfam" id="PF08244"/>
    </source>
</evidence>
<comment type="caution">
    <text evidence="7">The sequence shown here is derived from an EMBL/GenBank/DDBJ whole genome shotgun (WGS) entry which is preliminary data.</text>
</comment>
<evidence type="ECO:0000256" key="1">
    <source>
        <dbReference type="ARBA" id="ARBA00009902"/>
    </source>
</evidence>
<dbReference type="OrthoDB" id="9759709at2"/>
<dbReference type="PROSITE" id="PS00609">
    <property type="entry name" value="GLYCOSYL_HYDROL_F32"/>
    <property type="match status" value="1"/>
</dbReference>
<feature type="domain" description="3-keto-alpha-glucoside-1,2-lyase/3-keto-2-hydroxy-glucal hydratase" evidence="5">
    <location>
        <begin position="376"/>
        <end position="516"/>
    </location>
</feature>
<dbReference type="GO" id="GO:0005987">
    <property type="term" value="P:sucrose catabolic process"/>
    <property type="evidence" value="ECO:0007669"/>
    <property type="project" value="TreeGrafter"/>
</dbReference>
<proteinExistence type="inferred from homology"/>